<proteinExistence type="predicted"/>
<dbReference type="InterPro" id="IPR001810">
    <property type="entry name" value="F-box_dom"/>
</dbReference>
<dbReference type="InterPro" id="IPR036047">
    <property type="entry name" value="F-box-like_dom_sf"/>
</dbReference>
<dbReference type="GO" id="GO:0019005">
    <property type="term" value="C:SCF ubiquitin ligase complex"/>
    <property type="evidence" value="ECO:0007669"/>
    <property type="project" value="TreeGrafter"/>
</dbReference>
<dbReference type="SUPFAM" id="SSF81383">
    <property type="entry name" value="F-box domain"/>
    <property type="match status" value="1"/>
</dbReference>
<dbReference type="EMBL" id="JAUJLE010000272">
    <property type="protein sequence ID" value="KAK0963687.1"/>
    <property type="molecule type" value="Genomic_DNA"/>
</dbReference>
<dbReference type="InterPro" id="IPR036322">
    <property type="entry name" value="WD40_repeat_dom_sf"/>
</dbReference>
<dbReference type="InterPro" id="IPR015943">
    <property type="entry name" value="WD40/YVTN_repeat-like_dom_sf"/>
</dbReference>
<comment type="caution">
    <text evidence="3">The sequence shown here is derived from an EMBL/GenBank/DDBJ whole genome shotgun (WGS) entry which is preliminary data.</text>
</comment>
<dbReference type="PANTHER" id="PTHR14381:SF1">
    <property type="entry name" value="F-BOX_WD REPEAT-CONTAINING PROTEIN 4"/>
    <property type="match status" value="1"/>
</dbReference>
<evidence type="ECO:0000313" key="4">
    <source>
        <dbReference type="Proteomes" id="UP001175353"/>
    </source>
</evidence>
<dbReference type="Proteomes" id="UP001175353">
    <property type="component" value="Unassembled WGS sequence"/>
</dbReference>
<sequence>MAPTTLTDLPPELLDHIATYLPTAQSILRLGTASKSLHAFVEKNAWQTFARARFPSLHANYSDDTTSYKGVVRSLSTASRAWDRRAFNARYVEPHGEIRAYPGDKRPERWKRPRGQTIGFTPQLDVYEDVRPRWQDREETLAFSAGAEVCVRKKRRREGRESVMWMTYRPLSAYEGRDDITTLHLLKPDSGAHGEYTQRLITGTANGDLRLLSLSEGPGGEVSTTQFTTQGLPVRSSTLLQPPFAPALLAASLGDSQVNLYHVDPSQTKIAPSSSIEIRPPQMSNAEQRARHQRIWSTQFLSSQTLAVGIGPSDQPIHTYDLTPSGLTKYPSRKFSLQNTDLDISRLDLSPPAIPAEPPKPSSSIYPIAPLPPSSTASASSQSTVFLSGAYDSTIRLHDLRSPRDVEQSYTDPTDDSAIYSLLPRGREQVVAGTSRHSLLKVFDLRLGARCYDYLDATAAASLQQTDGTAPRRRRERRDWNLFLKPHNTPSSSSAATAGRRGSYYSRSAASSHASSVYSLASPSPCSPILYAGVESAVVELAFTGALDRWPDPAFFPPWQHQQQQQQQQHRQEHRQKQQQQQPQQQWRTKREGSEVLDLAMYDQTAGNVKLYSQRSVAETRRLSGNSMGRTLEGLSGERGLDERWRVGGGLG</sequence>
<dbReference type="SUPFAM" id="SSF50978">
    <property type="entry name" value="WD40 repeat-like"/>
    <property type="match status" value="1"/>
</dbReference>
<reference evidence="3" key="1">
    <citation type="submission" date="2023-06" db="EMBL/GenBank/DDBJ databases">
        <title>Black Yeasts Isolated from many extreme environments.</title>
        <authorList>
            <person name="Coleine C."/>
            <person name="Stajich J.E."/>
            <person name="Selbmann L."/>
        </authorList>
    </citation>
    <scope>NUCLEOTIDE SEQUENCE</scope>
    <source>
        <strain evidence="3">CCFEE 5200</strain>
    </source>
</reference>
<organism evidence="3 4">
    <name type="scientific">Friedmanniomyces endolithicus</name>
    <dbReference type="NCBI Taxonomy" id="329885"/>
    <lineage>
        <taxon>Eukaryota</taxon>
        <taxon>Fungi</taxon>
        <taxon>Dikarya</taxon>
        <taxon>Ascomycota</taxon>
        <taxon>Pezizomycotina</taxon>
        <taxon>Dothideomycetes</taxon>
        <taxon>Dothideomycetidae</taxon>
        <taxon>Mycosphaerellales</taxon>
        <taxon>Teratosphaeriaceae</taxon>
        <taxon>Friedmanniomyces</taxon>
    </lineage>
</organism>
<dbReference type="GO" id="GO:0031146">
    <property type="term" value="P:SCF-dependent proteasomal ubiquitin-dependent protein catabolic process"/>
    <property type="evidence" value="ECO:0007669"/>
    <property type="project" value="TreeGrafter"/>
</dbReference>
<dbReference type="AlphaFoldDB" id="A0AAN6K574"/>
<accession>A0AAN6K574</accession>
<feature type="domain" description="F-box" evidence="2">
    <location>
        <begin position="3"/>
        <end position="49"/>
    </location>
</feature>
<name>A0AAN6K574_9PEZI</name>
<dbReference type="Gene3D" id="2.130.10.10">
    <property type="entry name" value="YVTN repeat-like/Quinoprotein amine dehydrogenase"/>
    <property type="match status" value="1"/>
</dbReference>
<dbReference type="PANTHER" id="PTHR14381">
    <property type="entry name" value="DACTYLIN"/>
    <property type="match status" value="1"/>
</dbReference>
<evidence type="ECO:0000259" key="2">
    <source>
        <dbReference type="PROSITE" id="PS50181"/>
    </source>
</evidence>
<dbReference type="PROSITE" id="PS50181">
    <property type="entry name" value="FBOX"/>
    <property type="match status" value="1"/>
</dbReference>
<evidence type="ECO:0000256" key="1">
    <source>
        <dbReference type="SAM" id="MobiDB-lite"/>
    </source>
</evidence>
<evidence type="ECO:0000313" key="3">
    <source>
        <dbReference type="EMBL" id="KAK0963687.1"/>
    </source>
</evidence>
<dbReference type="CDD" id="cd09917">
    <property type="entry name" value="F-box_SF"/>
    <property type="match status" value="1"/>
</dbReference>
<dbReference type="Pfam" id="PF12937">
    <property type="entry name" value="F-box-like"/>
    <property type="match status" value="1"/>
</dbReference>
<feature type="compositionally biased region" description="Pro residues" evidence="1">
    <location>
        <begin position="352"/>
        <end position="361"/>
    </location>
</feature>
<feature type="region of interest" description="Disordered" evidence="1">
    <location>
        <begin position="554"/>
        <end position="592"/>
    </location>
</feature>
<dbReference type="SMART" id="SM00256">
    <property type="entry name" value="FBOX"/>
    <property type="match status" value="1"/>
</dbReference>
<protein>
    <recommendedName>
        <fullName evidence="2">F-box domain-containing protein</fullName>
    </recommendedName>
</protein>
<keyword evidence="4" id="KW-1185">Reference proteome</keyword>
<feature type="compositionally biased region" description="Low complexity" evidence="1">
    <location>
        <begin position="560"/>
        <end position="569"/>
    </location>
</feature>
<gene>
    <name evidence="3" type="ORF">LTR91_018861</name>
</gene>
<feature type="region of interest" description="Disordered" evidence="1">
    <location>
        <begin position="348"/>
        <end position="379"/>
    </location>
</feature>
<feature type="region of interest" description="Disordered" evidence="1">
    <location>
        <begin position="463"/>
        <end position="499"/>
    </location>
</feature>
<dbReference type="InterPro" id="IPR052301">
    <property type="entry name" value="SCF_F-box/WD-repeat"/>
</dbReference>